<name>A0A1V2IBT4_9ACTN</name>
<evidence type="ECO:0008006" key="4">
    <source>
        <dbReference type="Google" id="ProtNLM"/>
    </source>
</evidence>
<comment type="caution">
    <text evidence="2">The sequence shown here is derived from an EMBL/GenBank/DDBJ whole genome shotgun (WGS) entry which is preliminary data.</text>
</comment>
<feature type="region of interest" description="Disordered" evidence="1">
    <location>
        <begin position="246"/>
        <end position="364"/>
    </location>
</feature>
<organism evidence="2 3">
    <name type="scientific">Pseudofrankia asymbiotica</name>
    <dbReference type="NCBI Taxonomy" id="1834516"/>
    <lineage>
        <taxon>Bacteria</taxon>
        <taxon>Bacillati</taxon>
        <taxon>Actinomycetota</taxon>
        <taxon>Actinomycetes</taxon>
        <taxon>Frankiales</taxon>
        <taxon>Frankiaceae</taxon>
        <taxon>Pseudofrankia</taxon>
    </lineage>
</organism>
<accession>A0A1V2IBT4</accession>
<evidence type="ECO:0000313" key="3">
    <source>
        <dbReference type="Proteomes" id="UP000188929"/>
    </source>
</evidence>
<feature type="compositionally biased region" description="Basic residues" evidence="1">
    <location>
        <begin position="326"/>
        <end position="341"/>
    </location>
</feature>
<dbReference type="STRING" id="1834516.BL253_14565"/>
<dbReference type="SUPFAM" id="SSF52266">
    <property type="entry name" value="SGNH hydrolase"/>
    <property type="match status" value="1"/>
</dbReference>
<dbReference type="AlphaFoldDB" id="A0A1V2IBT4"/>
<reference evidence="3" key="1">
    <citation type="submission" date="2016-10" db="EMBL/GenBank/DDBJ databases">
        <title>Frankia sp. NRRL B-16386 Genome sequencing.</title>
        <authorList>
            <person name="Ghodhbane-Gtari F."/>
            <person name="Swanson E."/>
            <person name="Gueddou A."/>
            <person name="Hezbri K."/>
            <person name="Ktari K."/>
            <person name="Nouioui I."/>
            <person name="Morris K."/>
            <person name="Simpson S."/>
            <person name="Abebe-Akele F."/>
            <person name="Thomas K."/>
            <person name="Gtari M."/>
            <person name="Tisa L.S."/>
        </authorList>
    </citation>
    <scope>NUCLEOTIDE SEQUENCE [LARGE SCALE GENOMIC DNA]</scope>
    <source>
        <strain evidence="3">NRRL B-16386</strain>
    </source>
</reference>
<feature type="compositionally biased region" description="Basic and acidic residues" evidence="1">
    <location>
        <begin position="282"/>
        <end position="316"/>
    </location>
</feature>
<evidence type="ECO:0000256" key="1">
    <source>
        <dbReference type="SAM" id="MobiDB-lite"/>
    </source>
</evidence>
<dbReference type="EMBL" id="MOMC01000027">
    <property type="protein sequence ID" value="ONH30349.1"/>
    <property type="molecule type" value="Genomic_DNA"/>
</dbReference>
<dbReference type="Pfam" id="PF04311">
    <property type="entry name" value="DUF459"/>
    <property type="match status" value="1"/>
</dbReference>
<keyword evidence="3" id="KW-1185">Reference proteome</keyword>
<dbReference type="InterPro" id="IPR007407">
    <property type="entry name" value="DUF459"/>
</dbReference>
<dbReference type="Gene3D" id="3.40.50.1110">
    <property type="entry name" value="SGNH hydrolase"/>
    <property type="match status" value="1"/>
</dbReference>
<feature type="compositionally biased region" description="Pro residues" evidence="1">
    <location>
        <begin position="249"/>
        <end position="259"/>
    </location>
</feature>
<dbReference type="InterPro" id="IPR036514">
    <property type="entry name" value="SGNH_hydro_sf"/>
</dbReference>
<dbReference type="RefSeq" id="WP_241834801.1">
    <property type="nucleotide sequence ID" value="NZ_MOMC01000027.1"/>
</dbReference>
<dbReference type="Proteomes" id="UP000188929">
    <property type="component" value="Unassembled WGS sequence"/>
</dbReference>
<proteinExistence type="predicted"/>
<sequence>MAARRPGPIGWLFIGAVLLGLVAVVSRPDGGGGGDRKVALWGDSLAWEAQGPFKAAVTAAGDPSLLIHTYGGTAPCDWLDDMRKQSRRWHPTVAVLSFSGNTGSPCMKGRDLVEAYRDDVTKAVTRLTRAGSHVLLVEAPPRLDQPVSGGGLTPLDQIWRDIARDLPDTTAVPAGRAVTMPDGRFARALPCLPGEQCEPDGAVTVRSPDGVHFCPRQMPPVTPCPVPSPGADRYGRAMAAAAVAALGPVPSPSGTPPPSAHRSTPGAPPAPARVTRRRPGRRRAEIQRAEIQRAEIQRAEIQRAETQRAETQRAETQRVGPADAGHRRRTAVPRALSRRGSVRAGLSTGTRAAPFAGQHDRPTA</sequence>
<evidence type="ECO:0000313" key="2">
    <source>
        <dbReference type="EMBL" id="ONH30349.1"/>
    </source>
</evidence>
<protein>
    <recommendedName>
        <fullName evidence="4">SGNH domain-containing protein</fullName>
    </recommendedName>
</protein>
<gene>
    <name evidence="2" type="ORF">BL253_14565</name>
</gene>